<evidence type="ECO:0000313" key="2">
    <source>
        <dbReference type="Proteomes" id="UP000617531"/>
    </source>
</evidence>
<dbReference type="PANTHER" id="PTHR34070">
    <property type="entry name" value="ARMADILLO-TYPE FOLD"/>
    <property type="match status" value="1"/>
</dbReference>
<gene>
    <name evidence="1" type="ORF">GCM10011600_23700</name>
</gene>
<dbReference type="AlphaFoldDB" id="A0A8J3M2M4"/>
<evidence type="ECO:0000313" key="1">
    <source>
        <dbReference type="EMBL" id="GHF21917.1"/>
    </source>
</evidence>
<accession>A0A8J3M2M4</accession>
<proteinExistence type="predicted"/>
<evidence type="ECO:0008006" key="3">
    <source>
        <dbReference type="Google" id="ProtNLM"/>
    </source>
</evidence>
<organism evidence="1 2">
    <name type="scientific">Pseudolysinimonas yzui</name>
    <dbReference type="NCBI Taxonomy" id="2708254"/>
    <lineage>
        <taxon>Bacteria</taxon>
        <taxon>Bacillati</taxon>
        <taxon>Actinomycetota</taxon>
        <taxon>Actinomycetes</taxon>
        <taxon>Micrococcales</taxon>
        <taxon>Microbacteriaceae</taxon>
        <taxon>Pseudolysinimonas</taxon>
    </lineage>
</organism>
<dbReference type="InterPro" id="IPR016024">
    <property type="entry name" value="ARM-type_fold"/>
</dbReference>
<sequence>MVKRFRGLGFDEIDALLDDAEHEHRLAGLLLLNEAARRDPATTAERYLAAVRRGRVNNWDLVDASAPYALGDWLYDRDRSVLDELAASPVLWERRVAVIATYAFLKRGDASTTLALAERLLGDREDLIHKAVGWMLREAGARVSREALLGFLDVHAARMPRTMLSYATEHLAPEVRAAYRAMR</sequence>
<dbReference type="EMBL" id="BNAI01000005">
    <property type="protein sequence ID" value="GHF21917.1"/>
    <property type="molecule type" value="Genomic_DNA"/>
</dbReference>
<reference evidence="1" key="2">
    <citation type="submission" date="2020-09" db="EMBL/GenBank/DDBJ databases">
        <authorList>
            <person name="Sun Q."/>
            <person name="Zhou Y."/>
        </authorList>
    </citation>
    <scope>NUCLEOTIDE SEQUENCE</scope>
    <source>
        <strain evidence="1">CGMCC 1.16548</strain>
    </source>
</reference>
<protein>
    <recommendedName>
        <fullName evidence="3">DNA alkylation repair protein</fullName>
    </recommendedName>
</protein>
<keyword evidence="2" id="KW-1185">Reference proteome</keyword>
<dbReference type="Gene3D" id="1.25.10.90">
    <property type="match status" value="1"/>
</dbReference>
<dbReference type="CDD" id="cd06561">
    <property type="entry name" value="AlkD_like"/>
    <property type="match status" value="1"/>
</dbReference>
<dbReference type="Pfam" id="PF08713">
    <property type="entry name" value="DNA_alkylation"/>
    <property type="match status" value="1"/>
</dbReference>
<dbReference type="Proteomes" id="UP000617531">
    <property type="component" value="Unassembled WGS sequence"/>
</dbReference>
<dbReference type="SUPFAM" id="SSF48371">
    <property type="entry name" value="ARM repeat"/>
    <property type="match status" value="1"/>
</dbReference>
<dbReference type="PANTHER" id="PTHR34070:SF1">
    <property type="entry name" value="DNA ALKYLATION REPAIR PROTEIN"/>
    <property type="match status" value="1"/>
</dbReference>
<comment type="caution">
    <text evidence="1">The sequence shown here is derived from an EMBL/GenBank/DDBJ whole genome shotgun (WGS) entry which is preliminary data.</text>
</comment>
<dbReference type="InterPro" id="IPR014825">
    <property type="entry name" value="DNA_alkylation"/>
</dbReference>
<reference evidence="1" key="1">
    <citation type="journal article" date="2014" name="Int. J. Syst. Evol. Microbiol.">
        <title>Complete genome sequence of Corynebacterium casei LMG S-19264T (=DSM 44701T), isolated from a smear-ripened cheese.</title>
        <authorList>
            <consortium name="US DOE Joint Genome Institute (JGI-PGF)"/>
            <person name="Walter F."/>
            <person name="Albersmeier A."/>
            <person name="Kalinowski J."/>
            <person name="Ruckert C."/>
        </authorList>
    </citation>
    <scope>NUCLEOTIDE SEQUENCE</scope>
    <source>
        <strain evidence="1">CGMCC 1.16548</strain>
    </source>
</reference>
<name>A0A8J3M2M4_9MICO</name>